<dbReference type="Proteomes" id="UP000053105">
    <property type="component" value="Unassembled WGS sequence"/>
</dbReference>
<keyword evidence="3" id="KW-1185">Reference proteome</keyword>
<dbReference type="OrthoDB" id="6236007at2759"/>
<reference evidence="2 3" key="1">
    <citation type="submission" date="2015-07" db="EMBL/GenBank/DDBJ databases">
        <title>The genome of Melipona quadrifasciata.</title>
        <authorList>
            <person name="Pan H."/>
            <person name="Kapheim K."/>
        </authorList>
    </citation>
    <scope>NUCLEOTIDE SEQUENCE [LARGE SCALE GENOMIC DNA]</scope>
    <source>
        <strain evidence="2">0111107301</strain>
        <tissue evidence="2">Whole body</tissue>
    </source>
</reference>
<evidence type="ECO:0000256" key="1">
    <source>
        <dbReference type="SAM" id="MobiDB-lite"/>
    </source>
</evidence>
<gene>
    <name evidence="2" type="ORF">WN51_01857</name>
</gene>
<evidence type="ECO:0000313" key="3">
    <source>
        <dbReference type="Proteomes" id="UP000053105"/>
    </source>
</evidence>
<proteinExistence type="predicted"/>
<accession>A0A0M8ZXH4</accession>
<organism evidence="2 3">
    <name type="scientific">Melipona quadrifasciata</name>
    <dbReference type="NCBI Taxonomy" id="166423"/>
    <lineage>
        <taxon>Eukaryota</taxon>
        <taxon>Metazoa</taxon>
        <taxon>Ecdysozoa</taxon>
        <taxon>Arthropoda</taxon>
        <taxon>Hexapoda</taxon>
        <taxon>Insecta</taxon>
        <taxon>Pterygota</taxon>
        <taxon>Neoptera</taxon>
        <taxon>Endopterygota</taxon>
        <taxon>Hymenoptera</taxon>
        <taxon>Apocrita</taxon>
        <taxon>Aculeata</taxon>
        <taxon>Apoidea</taxon>
        <taxon>Anthophila</taxon>
        <taxon>Apidae</taxon>
        <taxon>Melipona</taxon>
    </lineage>
</organism>
<name>A0A0M8ZXH4_9HYME</name>
<feature type="compositionally biased region" description="Basic and acidic residues" evidence="1">
    <location>
        <begin position="106"/>
        <end position="140"/>
    </location>
</feature>
<dbReference type="EMBL" id="KQ435810">
    <property type="protein sequence ID" value="KOX72927.1"/>
    <property type="molecule type" value="Genomic_DNA"/>
</dbReference>
<evidence type="ECO:0000313" key="2">
    <source>
        <dbReference type="EMBL" id="KOX72927.1"/>
    </source>
</evidence>
<protein>
    <submittedName>
        <fullName evidence="2">Uncharacterized protein</fullName>
    </submittedName>
</protein>
<sequence length="140" mass="15351">MSLCGRMCEPSCDNPEPNPEFCPGIKGVDRVNWLGSANPYKADSWTEIVITESGMRKPGKLLGISSCAAELRDYSGAASREVSREESYEASRAMRCIVTDLQSGRAAERQSVRAAERQSGRAAEHQSGRAPERKQSDQLE</sequence>
<feature type="region of interest" description="Disordered" evidence="1">
    <location>
        <begin position="103"/>
        <end position="140"/>
    </location>
</feature>
<dbReference type="AlphaFoldDB" id="A0A0M8ZXH4"/>